<keyword evidence="4" id="KW-0456">Lyase</keyword>
<dbReference type="EMBL" id="QRDC01000010">
    <property type="protein sequence ID" value="KAA1277621.1"/>
    <property type="molecule type" value="Genomic_DNA"/>
</dbReference>
<sequence>MNNRNPLVAILRGVKPDEVLAHIDALITASFSTIEIPLNSPDWKSSIALAVEHYGQTIKIGAGTVTNVADISTLSSLGCAFILTPNTDPELIDAAKAAQMKTCIGCHTASEAFLALRHGADGLKIFPAGELGPNYIRALKAVLPPQAPLYAVGGIRPDNLSHYLNAGCYSAGLGSDLYRIGQSVHQTATNAKLFVEAYNTYCQHNEA</sequence>
<reference evidence="6 7" key="1">
    <citation type="submission" date="2018-08" db="EMBL/GenBank/DDBJ databases">
        <title>Complete genomic analysis of a Citrobacter pasteurii isolated from cockles (Cerastoderma edule) containing a new chromosomic qnrB allele.</title>
        <authorList>
            <person name="Rodrigues A."/>
            <person name="Baptista T."/>
            <person name="Quesada A."/>
            <person name="Campos M.J."/>
        </authorList>
    </citation>
    <scope>NUCLEOTIDE SEQUENCE [LARGE SCALE GENOMIC DNA]</scope>
    <source>
        <strain evidence="6 7">BA18</strain>
    </source>
</reference>
<dbReference type="Proteomes" id="UP000468420">
    <property type="component" value="Unassembled WGS sequence"/>
</dbReference>
<comment type="pathway">
    <text evidence="1">Carbohydrate acid metabolism.</text>
</comment>
<organism evidence="6 7">
    <name type="scientific">Citrobacter pasteurii</name>
    <dbReference type="NCBI Taxonomy" id="1563222"/>
    <lineage>
        <taxon>Bacteria</taxon>
        <taxon>Pseudomonadati</taxon>
        <taxon>Pseudomonadota</taxon>
        <taxon>Gammaproteobacteria</taxon>
        <taxon>Enterobacterales</taxon>
        <taxon>Enterobacteriaceae</taxon>
        <taxon>Citrobacter</taxon>
    </lineage>
</organism>
<dbReference type="InterPro" id="IPR013785">
    <property type="entry name" value="Aldolase_TIM"/>
</dbReference>
<dbReference type="Pfam" id="PF01081">
    <property type="entry name" value="Aldolase"/>
    <property type="match status" value="1"/>
</dbReference>
<comment type="similarity">
    <text evidence="2">Belongs to the KHG/KDPG aldolase family.</text>
</comment>
<dbReference type="RefSeq" id="WP_005121507.1">
    <property type="nucleotide sequence ID" value="NZ_JACERU010000003.1"/>
</dbReference>
<dbReference type="NCBIfam" id="NF006600">
    <property type="entry name" value="PRK09140.1"/>
    <property type="match status" value="1"/>
</dbReference>
<evidence type="ECO:0000256" key="1">
    <source>
        <dbReference type="ARBA" id="ARBA00004761"/>
    </source>
</evidence>
<accession>A0A6N6K2P9</accession>
<comment type="caution">
    <text evidence="6">The sequence shown here is derived from an EMBL/GenBank/DDBJ whole genome shotgun (WGS) entry which is preliminary data.</text>
</comment>
<dbReference type="GO" id="GO:0016829">
    <property type="term" value="F:lyase activity"/>
    <property type="evidence" value="ECO:0007669"/>
    <property type="project" value="UniProtKB-KW"/>
</dbReference>
<dbReference type="AlphaFoldDB" id="A0A6N6K2P9"/>
<gene>
    <name evidence="6" type="ORF">DXF85_13845</name>
</gene>
<dbReference type="CDD" id="cd00452">
    <property type="entry name" value="KDPG_aldolase"/>
    <property type="match status" value="1"/>
</dbReference>
<evidence type="ECO:0000256" key="5">
    <source>
        <dbReference type="ARBA" id="ARBA00023277"/>
    </source>
</evidence>
<proteinExistence type="inferred from homology"/>
<evidence type="ECO:0000256" key="4">
    <source>
        <dbReference type="ARBA" id="ARBA00023239"/>
    </source>
</evidence>
<evidence type="ECO:0000256" key="2">
    <source>
        <dbReference type="ARBA" id="ARBA00006906"/>
    </source>
</evidence>
<dbReference type="InterPro" id="IPR000887">
    <property type="entry name" value="Aldlse_KDPG_KHG"/>
</dbReference>
<protein>
    <submittedName>
        <fullName evidence="6">2-dehydro-3-deoxy-6-phosphogalactonate aldolase</fullName>
    </submittedName>
</protein>
<evidence type="ECO:0000313" key="7">
    <source>
        <dbReference type="Proteomes" id="UP000468420"/>
    </source>
</evidence>
<name>A0A6N6K2P9_9ENTR</name>
<evidence type="ECO:0000256" key="3">
    <source>
        <dbReference type="ARBA" id="ARBA00011233"/>
    </source>
</evidence>
<dbReference type="Gene3D" id="3.20.20.70">
    <property type="entry name" value="Aldolase class I"/>
    <property type="match status" value="1"/>
</dbReference>
<dbReference type="PANTHER" id="PTHR30246">
    <property type="entry name" value="2-KETO-3-DEOXY-6-PHOSPHOGLUCONATE ALDOLASE"/>
    <property type="match status" value="1"/>
</dbReference>
<dbReference type="SUPFAM" id="SSF51569">
    <property type="entry name" value="Aldolase"/>
    <property type="match status" value="1"/>
</dbReference>
<comment type="subunit">
    <text evidence="3">Homotrimer.</text>
</comment>
<dbReference type="PANTHER" id="PTHR30246:SF1">
    <property type="entry name" value="2-DEHYDRO-3-DEOXY-6-PHOSPHOGALACTONATE ALDOLASE-RELATED"/>
    <property type="match status" value="1"/>
</dbReference>
<evidence type="ECO:0000313" key="6">
    <source>
        <dbReference type="EMBL" id="KAA1277621.1"/>
    </source>
</evidence>
<keyword evidence="5" id="KW-0119">Carbohydrate metabolism</keyword>